<dbReference type="GO" id="GO:0005975">
    <property type="term" value="P:carbohydrate metabolic process"/>
    <property type="evidence" value="ECO:0007669"/>
    <property type="project" value="TreeGrafter"/>
</dbReference>
<dbReference type="InterPro" id="IPR039329">
    <property type="entry name" value="SIAE"/>
</dbReference>
<evidence type="ECO:0000313" key="3">
    <source>
        <dbReference type="EMBL" id="KAB7460247.1"/>
    </source>
</evidence>
<protein>
    <submittedName>
        <fullName evidence="3">Sialate O-acetylesterase</fullName>
    </submittedName>
</protein>
<keyword evidence="1" id="KW-0378">Hydrolase</keyword>
<dbReference type="Gene3D" id="3.40.50.1110">
    <property type="entry name" value="SGNH hydrolase"/>
    <property type="match status" value="1"/>
</dbReference>
<dbReference type="Proteomes" id="UP000429211">
    <property type="component" value="Unassembled WGS sequence"/>
</dbReference>
<feature type="domain" description="Sialate O-acetylesterase" evidence="2">
    <location>
        <begin position="172"/>
        <end position="387"/>
    </location>
</feature>
<dbReference type="PANTHER" id="PTHR22901">
    <property type="entry name" value="SIALATE O-ACETYLESTERASE"/>
    <property type="match status" value="1"/>
</dbReference>
<organism evidence="3 4">
    <name type="scientific">Bifidobacterium dentium</name>
    <dbReference type="NCBI Taxonomy" id="1689"/>
    <lineage>
        <taxon>Bacteria</taxon>
        <taxon>Bacillati</taxon>
        <taxon>Actinomycetota</taxon>
        <taxon>Actinomycetes</taxon>
        <taxon>Bifidobacteriales</taxon>
        <taxon>Bifidobacteriaceae</taxon>
        <taxon>Bifidobacterium</taxon>
    </lineage>
</organism>
<evidence type="ECO:0000259" key="2">
    <source>
        <dbReference type="Pfam" id="PF03629"/>
    </source>
</evidence>
<name>A0A7J5TGG3_9BIFI</name>
<dbReference type="Pfam" id="PF03629">
    <property type="entry name" value="SASA"/>
    <property type="match status" value="1"/>
</dbReference>
<dbReference type="InterPro" id="IPR005181">
    <property type="entry name" value="SASA"/>
</dbReference>
<dbReference type="SUPFAM" id="SSF52266">
    <property type="entry name" value="SGNH hydrolase"/>
    <property type="match status" value="1"/>
</dbReference>
<gene>
    <name evidence="3" type="ORF">GBB04_08205</name>
</gene>
<sequence>MLYDVNFTIHEKRNLHTVKPHHTKGEVVNRKRPMRIPIAVAAAVAIIVSIVSGCGNAAKSAEPTTQSSAQRISVTLPSYYAENMVFQRGKPLVIQGTATAANDDSGSDAIDQSKLSATLTQGKTTVSAAVTVRNSGAFTCTMKSLQGGLKPYRLTIAYNGETVFSLAKVYVGDVFVAAGQSNMELNYTQYYSSGDDSNWNWGSGLISRNDLPKLLTDANVHFVVADHNVDNTDFPLIDANKTSGWLTADSTNSQHLSYLAQQFAMQLRAKRTNIPIGIIQTSWGGTAISRHVQGGDIYANHIAPLTGFRVAGVLWYQGCNDASTLSTSLDYESQMTALINQYRKVFDESTLPFLYVQLARWSGYQYTQNVRQGQLRTLDNANLRNSANVAMTVSIDTDKGTSKVIHPLGKDILGARMAAQYEAMVAGKSVPSGPIIESATHSADKSAITLSFKDGTADKLQSMKPNYAKSATASVPDYAKTPNATPLDGIANVASPTGDALQGFEVADNSGNWTSATATIKGNQVSLTSTTATMADMTQVRYLWSGNPDCSSILYNGDTLPASPFTVAVRN</sequence>
<dbReference type="PANTHER" id="PTHR22901:SF0">
    <property type="entry name" value="SIALATE O-ACETYLESTERASE"/>
    <property type="match status" value="1"/>
</dbReference>
<accession>A0A7J5TGG3</accession>
<proteinExistence type="predicted"/>
<evidence type="ECO:0000313" key="4">
    <source>
        <dbReference type="Proteomes" id="UP000429211"/>
    </source>
</evidence>
<reference evidence="3 4" key="1">
    <citation type="journal article" date="2019" name="Nat. Med.">
        <title>A library of human gut bacterial isolates paired with longitudinal multiomics data enables mechanistic microbiome research.</title>
        <authorList>
            <person name="Poyet M."/>
            <person name="Groussin M."/>
            <person name="Gibbons S.M."/>
            <person name="Avila-Pacheco J."/>
            <person name="Jiang X."/>
            <person name="Kearney S.M."/>
            <person name="Perrotta A.R."/>
            <person name="Berdy B."/>
            <person name="Zhao S."/>
            <person name="Lieberman T.D."/>
            <person name="Swanson P.K."/>
            <person name="Smith M."/>
            <person name="Roesemann S."/>
            <person name="Alexander J.E."/>
            <person name="Rich S.A."/>
            <person name="Livny J."/>
            <person name="Vlamakis H."/>
            <person name="Clish C."/>
            <person name="Bullock K."/>
            <person name="Deik A."/>
            <person name="Scott J."/>
            <person name="Pierce K.A."/>
            <person name="Xavier R.J."/>
            <person name="Alm E.J."/>
        </authorList>
    </citation>
    <scope>NUCLEOTIDE SEQUENCE [LARGE SCALE GENOMIC DNA]</scope>
    <source>
        <strain evidence="3 4">BIOML-A2</strain>
    </source>
</reference>
<dbReference type="GO" id="GO:0001681">
    <property type="term" value="F:sialate O-acetylesterase activity"/>
    <property type="evidence" value="ECO:0007669"/>
    <property type="project" value="InterPro"/>
</dbReference>
<comment type="caution">
    <text evidence="3">The sequence shown here is derived from an EMBL/GenBank/DDBJ whole genome shotgun (WGS) entry which is preliminary data.</text>
</comment>
<dbReference type="AlphaFoldDB" id="A0A7J5TGG3"/>
<evidence type="ECO:0000256" key="1">
    <source>
        <dbReference type="ARBA" id="ARBA00022801"/>
    </source>
</evidence>
<dbReference type="InterPro" id="IPR036514">
    <property type="entry name" value="SGNH_hydro_sf"/>
</dbReference>
<dbReference type="EMBL" id="WDPD01000009">
    <property type="protein sequence ID" value="KAB7460247.1"/>
    <property type="molecule type" value="Genomic_DNA"/>
</dbReference>